<proteinExistence type="predicted"/>
<dbReference type="SUPFAM" id="SSF55718">
    <property type="entry name" value="SCP-like"/>
    <property type="match status" value="1"/>
</dbReference>
<evidence type="ECO:0000313" key="3">
    <source>
        <dbReference type="Proteomes" id="UP000549616"/>
    </source>
</evidence>
<name>A0A853BAX7_9PSEU</name>
<dbReference type="PANTHER" id="PTHR10094">
    <property type="entry name" value="STEROL CARRIER PROTEIN 2 SCP-2 FAMILY PROTEIN"/>
    <property type="match status" value="1"/>
</dbReference>
<feature type="domain" description="SCP2" evidence="1">
    <location>
        <begin position="27"/>
        <end position="115"/>
    </location>
</feature>
<gene>
    <name evidence="2" type="ORF">HNR02_005704</name>
</gene>
<dbReference type="GO" id="GO:0005829">
    <property type="term" value="C:cytosol"/>
    <property type="evidence" value="ECO:0007669"/>
    <property type="project" value="TreeGrafter"/>
</dbReference>
<reference evidence="2 3" key="1">
    <citation type="submission" date="2020-07" db="EMBL/GenBank/DDBJ databases">
        <title>Sequencing the genomes of 1000 actinobacteria strains.</title>
        <authorList>
            <person name="Klenk H.-P."/>
        </authorList>
    </citation>
    <scope>NUCLEOTIDE SEQUENCE [LARGE SCALE GENOMIC DNA]</scope>
    <source>
        <strain evidence="2 3">DSM 104006</strain>
    </source>
</reference>
<dbReference type="AlphaFoldDB" id="A0A853BAX7"/>
<protein>
    <submittedName>
        <fullName evidence="2">Putative sterol carrier protein</fullName>
    </submittedName>
</protein>
<sequence>MSGQSTSGKGEARFTTARDFFAVVDEEVTAERIGGTTGVVCFEIAGAGTWTVTISAGGSSVIAGEAGGYDAKVVTDEERFLSIVEGRASARRLFMTGKVKVKGKLELAIKLDKLLGPAV</sequence>
<evidence type="ECO:0000313" key="2">
    <source>
        <dbReference type="EMBL" id="NYI92329.1"/>
    </source>
</evidence>
<dbReference type="Proteomes" id="UP000549616">
    <property type="component" value="Unassembled WGS sequence"/>
</dbReference>
<dbReference type="Pfam" id="PF02036">
    <property type="entry name" value="SCP2"/>
    <property type="match status" value="1"/>
</dbReference>
<comment type="caution">
    <text evidence="2">The sequence shown here is derived from an EMBL/GenBank/DDBJ whole genome shotgun (WGS) entry which is preliminary data.</text>
</comment>
<dbReference type="RefSeq" id="WP_179776572.1">
    <property type="nucleotide sequence ID" value="NZ_JACCFK010000002.1"/>
</dbReference>
<dbReference type="EMBL" id="JACCFK010000002">
    <property type="protein sequence ID" value="NYI92329.1"/>
    <property type="molecule type" value="Genomic_DNA"/>
</dbReference>
<dbReference type="PANTHER" id="PTHR10094:SF25">
    <property type="entry name" value="SCP2 STEROL-BINDING DOMAIN-CONTAINING PROTEIN 1"/>
    <property type="match status" value="1"/>
</dbReference>
<keyword evidence="3" id="KW-1185">Reference proteome</keyword>
<organism evidence="2 3">
    <name type="scientific">Amycolatopsis endophytica</name>
    <dbReference type="NCBI Taxonomy" id="860233"/>
    <lineage>
        <taxon>Bacteria</taxon>
        <taxon>Bacillati</taxon>
        <taxon>Actinomycetota</taxon>
        <taxon>Actinomycetes</taxon>
        <taxon>Pseudonocardiales</taxon>
        <taxon>Pseudonocardiaceae</taxon>
        <taxon>Amycolatopsis</taxon>
    </lineage>
</organism>
<dbReference type="InterPro" id="IPR036527">
    <property type="entry name" value="SCP2_sterol-bd_dom_sf"/>
</dbReference>
<accession>A0A853BAX7</accession>
<evidence type="ECO:0000259" key="1">
    <source>
        <dbReference type="Pfam" id="PF02036"/>
    </source>
</evidence>
<dbReference type="Gene3D" id="3.30.1050.10">
    <property type="entry name" value="SCP2 sterol-binding domain"/>
    <property type="match status" value="1"/>
</dbReference>
<dbReference type="InterPro" id="IPR003033">
    <property type="entry name" value="SCP2_sterol-bd_dom"/>
</dbReference>